<reference evidence="6 7" key="2">
    <citation type="submission" date="2018-11" db="EMBL/GenBank/DDBJ databases">
        <authorList>
            <consortium name="Pathogen Informatics"/>
        </authorList>
    </citation>
    <scope>NUCLEOTIDE SEQUENCE [LARGE SCALE GENOMIC DNA]</scope>
</reference>
<feature type="compositionally biased region" description="Basic and acidic residues" evidence="3">
    <location>
        <begin position="217"/>
        <end position="228"/>
    </location>
</feature>
<dbReference type="InterPro" id="IPR036034">
    <property type="entry name" value="PDZ_sf"/>
</dbReference>
<dbReference type="PROSITE" id="PS50106">
    <property type="entry name" value="PDZ"/>
    <property type="match status" value="1"/>
</dbReference>
<dbReference type="Gene3D" id="2.30.30.40">
    <property type="entry name" value="SH3 Domains"/>
    <property type="match status" value="1"/>
</dbReference>
<dbReference type="WBParaSite" id="TASK_0000335001-mRNA-1">
    <property type="protein sequence ID" value="TASK_0000335001-mRNA-1"/>
    <property type="gene ID" value="TASK_0000335001"/>
</dbReference>
<dbReference type="EMBL" id="UYRS01018296">
    <property type="protein sequence ID" value="VDK31691.1"/>
    <property type="molecule type" value="Genomic_DNA"/>
</dbReference>
<dbReference type="PANTHER" id="PTHR23122">
    <property type="entry name" value="MEMBRANE-ASSOCIATED GUANYLATE KINASE MAGUK"/>
    <property type="match status" value="1"/>
</dbReference>
<keyword evidence="7" id="KW-1185">Reference proteome</keyword>
<dbReference type="Gene3D" id="2.30.42.10">
    <property type="match status" value="1"/>
</dbReference>
<reference evidence="8" key="1">
    <citation type="submission" date="2016-04" db="UniProtKB">
        <authorList>
            <consortium name="WormBaseParasite"/>
        </authorList>
    </citation>
    <scope>IDENTIFICATION</scope>
</reference>
<feature type="region of interest" description="Disordered" evidence="3">
    <location>
        <begin position="123"/>
        <end position="175"/>
    </location>
</feature>
<dbReference type="Pfam" id="PF00595">
    <property type="entry name" value="PDZ"/>
    <property type="match status" value="1"/>
</dbReference>
<evidence type="ECO:0000259" key="5">
    <source>
        <dbReference type="PROSITE" id="PS50106"/>
    </source>
</evidence>
<dbReference type="InterPro" id="IPR001478">
    <property type="entry name" value="PDZ"/>
</dbReference>
<dbReference type="InterPro" id="IPR001452">
    <property type="entry name" value="SH3_domain"/>
</dbReference>
<evidence type="ECO:0000256" key="2">
    <source>
        <dbReference type="PROSITE-ProRule" id="PRU00192"/>
    </source>
</evidence>
<organism evidence="8">
    <name type="scientific">Taenia asiatica</name>
    <name type="common">Asian tapeworm</name>
    <dbReference type="NCBI Taxonomy" id="60517"/>
    <lineage>
        <taxon>Eukaryota</taxon>
        <taxon>Metazoa</taxon>
        <taxon>Spiralia</taxon>
        <taxon>Lophotrochozoa</taxon>
        <taxon>Platyhelminthes</taxon>
        <taxon>Cestoda</taxon>
        <taxon>Eucestoda</taxon>
        <taxon>Cyclophyllidea</taxon>
        <taxon>Taeniidae</taxon>
        <taxon>Taenia</taxon>
    </lineage>
</organism>
<dbReference type="STRING" id="60517.A0A158R788"/>
<proteinExistence type="predicted"/>
<dbReference type="InterPro" id="IPR050716">
    <property type="entry name" value="MAGUK"/>
</dbReference>
<feature type="domain" description="PDZ" evidence="5">
    <location>
        <begin position="249"/>
        <end position="355"/>
    </location>
</feature>
<evidence type="ECO:0000259" key="4">
    <source>
        <dbReference type="PROSITE" id="PS50002"/>
    </source>
</evidence>
<feature type="compositionally biased region" description="Basic and acidic residues" evidence="3">
    <location>
        <begin position="148"/>
        <end position="157"/>
    </location>
</feature>
<dbReference type="InterPro" id="IPR036028">
    <property type="entry name" value="SH3-like_dom_sf"/>
</dbReference>
<dbReference type="AlphaFoldDB" id="A0A158R788"/>
<feature type="region of interest" description="Disordered" evidence="3">
    <location>
        <begin position="192"/>
        <end position="230"/>
    </location>
</feature>
<dbReference type="SMART" id="SM00228">
    <property type="entry name" value="PDZ"/>
    <property type="match status" value="1"/>
</dbReference>
<dbReference type="SUPFAM" id="SSF50044">
    <property type="entry name" value="SH3-domain"/>
    <property type="match status" value="1"/>
</dbReference>
<protein>
    <submittedName>
        <fullName evidence="8">PDZ domain-containing protein</fullName>
    </submittedName>
</protein>
<dbReference type="OrthoDB" id="65789at2759"/>
<evidence type="ECO:0000313" key="7">
    <source>
        <dbReference type="Proteomes" id="UP000282613"/>
    </source>
</evidence>
<dbReference type="Proteomes" id="UP000282613">
    <property type="component" value="Unassembled WGS sequence"/>
</dbReference>
<dbReference type="SUPFAM" id="SSF50156">
    <property type="entry name" value="PDZ domain-like"/>
    <property type="match status" value="1"/>
</dbReference>
<evidence type="ECO:0000313" key="8">
    <source>
        <dbReference type="WBParaSite" id="TASK_0000335001-mRNA-1"/>
    </source>
</evidence>
<evidence type="ECO:0000313" key="6">
    <source>
        <dbReference type="EMBL" id="VDK31691.1"/>
    </source>
</evidence>
<dbReference type="Pfam" id="PF07653">
    <property type="entry name" value="SH3_2"/>
    <property type="match status" value="1"/>
</dbReference>
<evidence type="ECO:0000256" key="3">
    <source>
        <dbReference type="SAM" id="MobiDB-lite"/>
    </source>
</evidence>
<dbReference type="CDD" id="cd00136">
    <property type="entry name" value="PDZ_canonical"/>
    <property type="match status" value="1"/>
</dbReference>
<feature type="domain" description="SH3" evidence="4">
    <location>
        <begin position="372"/>
        <end position="442"/>
    </location>
</feature>
<name>A0A158R788_TAEAS</name>
<evidence type="ECO:0000256" key="1">
    <source>
        <dbReference type="ARBA" id="ARBA00022443"/>
    </source>
</evidence>
<sequence>MSKGNQISFLSRITQNSSKSSSNKFFTNLHPLISKLRPSRPDDRNCLAVLNETWSEIGKLLTRATEERYSDAQELYDILSNDFVRELLVAVNGIGNCCYATYADQNIASTPVYVERNPFFMEGEDETNDSRSNLDRPFSMSSLPQDNEPPKSSRNQDIKCPSEGGQQPHPPSTLSSISTTWELLKTLSCTSSTNLHHRDPSTNKFPNEPANNRFPHHGLERRAGEAGSKHSALPFHVENSLPKPGMLRTVYINRSLPGEPLGITLATYGSSQMPTRSASLLSLLGRQTQREATKGPPKIVIQRIIVGSLADKEGKLFPGDELIELDGVAATSLEAVQRAMVDATQKNVLQMIVKTPGIGQLKAYILSRNHPEHKVYIRCLFKYDPLKDTLLPNGNLGIAFKNGDVLELVDSQDFNWWQVRRLGTPHFPVGLVPSQTLQERRQAFNQQACRWKDRICEDRLPRSSIFTGPGIPGLPEDNRSVFSRVTNSILSVASPESAVRLARPPSVCSSLQHSGVASKGDLGGASGGRWRYEKRKTKQLTKPSLSPPCSSVSSEIGGCNLALSASLPSERDLVSKAAVVRLFLICYKC</sequence>
<dbReference type="PROSITE" id="PS50002">
    <property type="entry name" value="SH3"/>
    <property type="match status" value="1"/>
</dbReference>
<accession>A0A158R788</accession>
<gene>
    <name evidence="6" type="ORF">TASK_LOCUS3351</name>
</gene>
<keyword evidence="1 2" id="KW-0728">SH3 domain</keyword>